<keyword evidence="9 12" id="KW-0472">Membrane</keyword>
<evidence type="ECO:0000256" key="8">
    <source>
        <dbReference type="ARBA" id="ARBA00023077"/>
    </source>
</evidence>
<evidence type="ECO:0000259" key="16">
    <source>
        <dbReference type="Pfam" id="PF00593"/>
    </source>
</evidence>
<dbReference type="InterPro" id="IPR037066">
    <property type="entry name" value="Plug_dom_sf"/>
</dbReference>
<evidence type="ECO:0000259" key="17">
    <source>
        <dbReference type="Pfam" id="PF07715"/>
    </source>
</evidence>
<sequence length="621" mass="66594">MNPGFSFCRPAALPLALSCALAGASSVGAQALPDATTVAQLNAVNLPDTVVTAARVAQPLTDVLADVTLIDRPHIEDSGAVTISDLLARQPGLELSRSGGPGTATSLFLRGADSRFTAVYIDGVRVDSQATGGAPWEAISLAQVERIEIVRGPAAAVYGSDAVAGVVQIFTRKGEGPFTPYVGIGAGSRRTGKLEAGFSGAGGALDYSLGAAREVSRGFDSKPGANPDRDGYRQSSASGRLGLQINPAHRIDLTGTHTDMDAQYDGFMPGQDDHGLNRLDTLGASWSAQWSKAWSTRLSVSQSQQRYEMRPDTYRTETTLRNLLLHSEWHQGDHRFTAALERRGDALVNDPIDRSRHQNGVALGYGYTGGPHTLQLNLRHDRDSEFGGQTTGGVAYGYAFAPGWRVTGAVGTAFRVPTLYQRFSEYGQPALQPEKGRNVELGLHWAQGASRFGVTAYRNRITNLINFGAPGPCAGMFGCYENAGRAVLQGVTLTGAHRLGAVNVSGSLDVQQPKDRQTGQLLARRAQRLLKLAADTRVAAGSLDWTLGAEWQAVSHRWDDAANTQRLGGYGLVNLYASTRIARQWDLLARIDNLGDKSYQLARGYATPPRTFFVGLRWTGR</sequence>
<dbReference type="Proteomes" id="UP001589834">
    <property type="component" value="Unassembled WGS sequence"/>
</dbReference>
<name>A0ABV6PXG7_9BURK</name>
<evidence type="ECO:0000256" key="6">
    <source>
        <dbReference type="ARBA" id="ARBA00022729"/>
    </source>
</evidence>
<comment type="similarity">
    <text evidence="2 12 13">Belongs to the TonB-dependent receptor family.</text>
</comment>
<evidence type="ECO:0000256" key="5">
    <source>
        <dbReference type="ARBA" id="ARBA00022692"/>
    </source>
</evidence>
<keyword evidence="10 18" id="KW-0675">Receptor</keyword>
<keyword evidence="3 12" id="KW-0813">Transport</keyword>
<feature type="domain" description="TonB-dependent receptor-like beta-barrel" evidence="16">
    <location>
        <begin position="197"/>
        <end position="594"/>
    </location>
</feature>
<feature type="signal peptide" evidence="15">
    <location>
        <begin position="1"/>
        <end position="31"/>
    </location>
</feature>
<evidence type="ECO:0000256" key="14">
    <source>
        <dbReference type="SAM" id="MobiDB-lite"/>
    </source>
</evidence>
<evidence type="ECO:0000256" key="15">
    <source>
        <dbReference type="SAM" id="SignalP"/>
    </source>
</evidence>
<keyword evidence="11 12" id="KW-0998">Cell outer membrane</keyword>
<dbReference type="Pfam" id="PF00593">
    <property type="entry name" value="TonB_dep_Rec_b-barrel"/>
    <property type="match status" value="1"/>
</dbReference>
<evidence type="ECO:0000256" key="9">
    <source>
        <dbReference type="ARBA" id="ARBA00023136"/>
    </source>
</evidence>
<dbReference type="Gene3D" id="2.40.170.20">
    <property type="entry name" value="TonB-dependent receptor, beta-barrel domain"/>
    <property type="match status" value="1"/>
</dbReference>
<dbReference type="RefSeq" id="WP_377485355.1">
    <property type="nucleotide sequence ID" value="NZ_JBHLTN010000044.1"/>
</dbReference>
<comment type="subcellular location">
    <subcellularLocation>
        <location evidence="1 12">Cell outer membrane</location>
        <topology evidence="1 12">Multi-pass membrane protein</topology>
    </subcellularLocation>
</comment>
<evidence type="ECO:0000256" key="7">
    <source>
        <dbReference type="ARBA" id="ARBA00023065"/>
    </source>
</evidence>
<keyword evidence="8 13" id="KW-0798">TonB box</keyword>
<dbReference type="PROSITE" id="PS52016">
    <property type="entry name" value="TONB_DEPENDENT_REC_3"/>
    <property type="match status" value="1"/>
</dbReference>
<evidence type="ECO:0000256" key="3">
    <source>
        <dbReference type="ARBA" id="ARBA00022448"/>
    </source>
</evidence>
<dbReference type="Pfam" id="PF07715">
    <property type="entry name" value="Plug"/>
    <property type="match status" value="1"/>
</dbReference>
<dbReference type="SUPFAM" id="SSF56935">
    <property type="entry name" value="Porins"/>
    <property type="match status" value="1"/>
</dbReference>
<dbReference type="CDD" id="cd01347">
    <property type="entry name" value="ligand_gated_channel"/>
    <property type="match status" value="1"/>
</dbReference>
<comment type="caution">
    <text evidence="18">The sequence shown here is derived from an EMBL/GenBank/DDBJ whole genome shotgun (WGS) entry which is preliminary data.</text>
</comment>
<protein>
    <submittedName>
        <fullName evidence="18">TonB-dependent receptor domain-containing protein</fullName>
    </submittedName>
</protein>
<evidence type="ECO:0000256" key="12">
    <source>
        <dbReference type="PROSITE-ProRule" id="PRU01360"/>
    </source>
</evidence>
<organism evidence="18 19">
    <name type="scientific">Ottowia pentelensis</name>
    <dbReference type="NCBI Taxonomy" id="511108"/>
    <lineage>
        <taxon>Bacteria</taxon>
        <taxon>Pseudomonadati</taxon>
        <taxon>Pseudomonadota</taxon>
        <taxon>Betaproteobacteria</taxon>
        <taxon>Burkholderiales</taxon>
        <taxon>Comamonadaceae</taxon>
        <taxon>Ottowia</taxon>
    </lineage>
</organism>
<keyword evidence="19" id="KW-1185">Reference proteome</keyword>
<evidence type="ECO:0000256" key="1">
    <source>
        <dbReference type="ARBA" id="ARBA00004571"/>
    </source>
</evidence>
<evidence type="ECO:0000256" key="11">
    <source>
        <dbReference type="ARBA" id="ARBA00023237"/>
    </source>
</evidence>
<gene>
    <name evidence="18" type="ORF">ACFFGG_18505</name>
</gene>
<dbReference type="InterPro" id="IPR039426">
    <property type="entry name" value="TonB-dep_rcpt-like"/>
</dbReference>
<dbReference type="EMBL" id="JBHLTN010000044">
    <property type="protein sequence ID" value="MFC0594547.1"/>
    <property type="molecule type" value="Genomic_DNA"/>
</dbReference>
<proteinExistence type="inferred from homology"/>
<dbReference type="InterPro" id="IPR036942">
    <property type="entry name" value="Beta-barrel_TonB_sf"/>
</dbReference>
<accession>A0ABV6PXG7</accession>
<evidence type="ECO:0000256" key="10">
    <source>
        <dbReference type="ARBA" id="ARBA00023170"/>
    </source>
</evidence>
<dbReference type="Gene3D" id="2.170.130.10">
    <property type="entry name" value="TonB-dependent receptor, plug domain"/>
    <property type="match status" value="1"/>
</dbReference>
<feature type="region of interest" description="Disordered" evidence="14">
    <location>
        <begin position="218"/>
        <end position="239"/>
    </location>
</feature>
<dbReference type="InterPro" id="IPR000531">
    <property type="entry name" value="Beta-barrel_TonB"/>
</dbReference>
<reference evidence="18 19" key="1">
    <citation type="submission" date="2024-09" db="EMBL/GenBank/DDBJ databases">
        <authorList>
            <person name="Sun Q."/>
            <person name="Mori K."/>
        </authorList>
    </citation>
    <scope>NUCLEOTIDE SEQUENCE [LARGE SCALE GENOMIC DNA]</scope>
    <source>
        <strain evidence="18 19">NCAIM B.02336</strain>
    </source>
</reference>
<evidence type="ECO:0000256" key="4">
    <source>
        <dbReference type="ARBA" id="ARBA00022452"/>
    </source>
</evidence>
<feature type="chain" id="PRO_5046005235" evidence="15">
    <location>
        <begin position="32"/>
        <end position="621"/>
    </location>
</feature>
<evidence type="ECO:0000313" key="19">
    <source>
        <dbReference type="Proteomes" id="UP001589834"/>
    </source>
</evidence>
<evidence type="ECO:0000256" key="13">
    <source>
        <dbReference type="RuleBase" id="RU003357"/>
    </source>
</evidence>
<keyword evidence="5 12" id="KW-0812">Transmembrane</keyword>
<keyword evidence="7" id="KW-0406">Ion transport</keyword>
<keyword evidence="4 12" id="KW-1134">Transmembrane beta strand</keyword>
<keyword evidence="6 15" id="KW-0732">Signal</keyword>
<feature type="domain" description="TonB-dependent receptor plug" evidence="17">
    <location>
        <begin position="61"/>
        <end position="166"/>
    </location>
</feature>
<evidence type="ECO:0000313" key="18">
    <source>
        <dbReference type="EMBL" id="MFC0594547.1"/>
    </source>
</evidence>
<evidence type="ECO:0000256" key="2">
    <source>
        <dbReference type="ARBA" id="ARBA00009810"/>
    </source>
</evidence>
<dbReference type="PANTHER" id="PTHR30069:SF53">
    <property type="entry name" value="COLICIN I RECEPTOR-RELATED"/>
    <property type="match status" value="1"/>
</dbReference>
<dbReference type="PANTHER" id="PTHR30069">
    <property type="entry name" value="TONB-DEPENDENT OUTER MEMBRANE RECEPTOR"/>
    <property type="match status" value="1"/>
</dbReference>
<dbReference type="InterPro" id="IPR012910">
    <property type="entry name" value="Plug_dom"/>
</dbReference>